<keyword evidence="2" id="KW-1185">Reference proteome</keyword>
<protein>
    <submittedName>
        <fullName evidence="1">Uncharacterized protein</fullName>
    </submittedName>
</protein>
<organism evidence="1 2">
    <name type="scientific">Elysia crispata</name>
    <name type="common">lettuce slug</name>
    <dbReference type="NCBI Taxonomy" id="231223"/>
    <lineage>
        <taxon>Eukaryota</taxon>
        <taxon>Metazoa</taxon>
        <taxon>Spiralia</taxon>
        <taxon>Lophotrochozoa</taxon>
        <taxon>Mollusca</taxon>
        <taxon>Gastropoda</taxon>
        <taxon>Heterobranchia</taxon>
        <taxon>Euthyneura</taxon>
        <taxon>Panpulmonata</taxon>
        <taxon>Sacoglossa</taxon>
        <taxon>Placobranchoidea</taxon>
        <taxon>Plakobranchidae</taxon>
        <taxon>Elysia</taxon>
    </lineage>
</organism>
<dbReference type="EMBL" id="JAWDGP010000122">
    <property type="protein sequence ID" value="KAK3803495.1"/>
    <property type="molecule type" value="Genomic_DNA"/>
</dbReference>
<evidence type="ECO:0000313" key="2">
    <source>
        <dbReference type="Proteomes" id="UP001283361"/>
    </source>
</evidence>
<comment type="caution">
    <text evidence="1">The sequence shown here is derived from an EMBL/GenBank/DDBJ whole genome shotgun (WGS) entry which is preliminary data.</text>
</comment>
<sequence>MPISSLPKINLYELKLSRSAAFLPSGICRRQLLLREFYRPFCIDSSKGSTPAEKLVAAWSSGPQNLEQLSSTRSQWFQFDVTSTQF</sequence>
<proteinExistence type="predicted"/>
<reference evidence="1" key="1">
    <citation type="journal article" date="2023" name="G3 (Bethesda)">
        <title>A reference genome for the long-term kleptoplast-retaining sea slug Elysia crispata morphotype clarki.</title>
        <authorList>
            <person name="Eastman K.E."/>
            <person name="Pendleton A.L."/>
            <person name="Shaikh M.A."/>
            <person name="Suttiyut T."/>
            <person name="Ogas R."/>
            <person name="Tomko P."/>
            <person name="Gavelis G."/>
            <person name="Widhalm J.R."/>
            <person name="Wisecaver J.H."/>
        </authorList>
    </citation>
    <scope>NUCLEOTIDE SEQUENCE</scope>
    <source>
        <strain evidence="1">ECLA1</strain>
    </source>
</reference>
<evidence type="ECO:0000313" key="1">
    <source>
        <dbReference type="EMBL" id="KAK3803495.1"/>
    </source>
</evidence>
<gene>
    <name evidence="1" type="ORF">RRG08_037808</name>
</gene>
<accession>A0AAE1BCB3</accession>
<dbReference type="AlphaFoldDB" id="A0AAE1BCB3"/>
<name>A0AAE1BCB3_9GAST</name>
<dbReference type="Proteomes" id="UP001283361">
    <property type="component" value="Unassembled WGS sequence"/>
</dbReference>